<name>A0A9D3BI68_NOTFU</name>
<evidence type="ECO:0000313" key="3">
    <source>
        <dbReference type="Proteomes" id="UP000822369"/>
    </source>
</evidence>
<proteinExistence type="predicted"/>
<keyword evidence="1" id="KW-0732">Signal</keyword>
<feature type="signal peptide" evidence="1">
    <location>
        <begin position="1"/>
        <end position="20"/>
    </location>
</feature>
<accession>A0A9D3BI68</accession>
<feature type="chain" id="PRO_5039261859" evidence="1">
    <location>
        <begin position="21"/>
        <end position="113"/>
    </location>
</feature>
<reference evidence="2" key="1">
    <citation type="submission" date="2020-03" db="EMBL/GenBank/DDBJ databases">
        <title>Intra-Species Differences in Population Size shape Life History and Genome Evolution.</title>
        <authorList>
            <person name="Willemsen D."/>
            <person name="Cui R."/>
            <person name="Valenzano D.R."/>
        </authorList>
    </citation>
    <scope>NUCLEOTIDE SEQUENCE</scope>
    <source>
        <strain evidence="2">GRZ</strain>
        <tissue evidence="2">Whole</tissue>
    </source>
</reference>
<gene>
    <name evidence="2" type="ORF">G4P62_018205</name>
</gene>
<protein>
    <submittedName>
        <fullName evidence="2">Gamma-aminobutyric acid receptor subunit rho-2-like</fullName>
    </submittedName>
</protein>
<dbReference type="EMBL" id="JAAVVJ010000014">
    <property type="protein sequence ID" value="KAF7208929.1"/>
    <property type="molecule type" value="Genomic_DNA"/>
</dbReference>
<dbReference type="Proteomes" id="UP000822369">
    <property type="component" value="Chromosome 14"/>
</dbReference>
<dbReference type="OMA" id="WIDTILH"/>
<organism evidence="2 3">
    <name type="scientific">Nothobranchius furzeri</name>
    <name type="common">Turquoise killifish</name>
    <dbReference type="NCBI Taxonomy" id="105023"/>
    <lineage>
        <taxon>Eukaryota</taxon>
        <taxon>Metazoa</taxon>
        <taxon>Chordata</taxon>
        <taxon>Craniata</taxon>
        <taxon>Vertebrata</taxon>
        <taxon>Euteleostomi</taxon>
        <taxon>Actinopterygii</taxon>
        <taxon>Neopterygii</taxon>
        <taxon>Teleostei</taxon>
        <taxon>Neoteleostei</taxon>
        <taxon>Acanthomorphata</taxon>
        <taxon>Ovalentaria</taxon>
        <taxon>Atherinomorphae</taxon>
        <taxon>Cyprinodontiformes</taxon>
        <taxon>Nothobranchiidae</taxon>
        <taxon>Nothobranchius</taxon>
    </lineage>
</organism>
<sequence length="113" mass="12523">MPRCCSLPLLLLLLALCADCRRHRSRKRRWSAPADTYRSGTALADAADTVVLVGSEPGMVNGLLSKKVMDGTKNQKLKTSHLLRIDEHDFTMRPAFAGMLYTLLRNTGPDPNI</sequence>
<dbReference type="AlphaFoldDB" id="A0A9D3BI68"/>
<evidence type="ECO:0000256" key="1">
    <source>
        <dbReference type="SAM" id="SignalP"/>
    </source>
</evidence>
<comment type="caution">
    <text evidence="2">The sequence shown here is derived from an EMBL/GenBank/DDBJ whole genome shotgun (WGS) entry which is preliminary data.</text>
</comment>
<keyword evidence="2" id="KW-0675">Receptor</keyword>
<evidence type="ECO:0000313" key="2">
    <source>
        <dbReference type="EMBL" id="KAF7208929.1"/>
    </source>
</evidence>
<dbReference type="KEGG" id="nfu:107395994"/>